<reference evidence="3 4" key="1">
    <citation type="submission" date="2013-02" db="EMBL/GenBank/DDBJ databases">
        <title>The Genome Sequence of Plasmodium vinckei vinckei.</title>
        <authorList>
            <consortium name="The Broad Institute Genome Sequencing Platform"/>
            <consortium name="The Broad Institute Genome Sequencing Center for Infectious Disease"/>
            <person name="Neafsey D."/>
            <person name="Cheeseman I."/>
            <person name="Volkman S."/>
            <person name="Adams J."/>
            <person name="Walker B."/>
            <person name="Young S.K."/>
            <person name="Zeng Q."/>
            <person name="Gargeya S."/>
            <person name="Fitzgerald M."/>
            <person name="Haas B."/>
            <person name="Abouelleil A."/>
            <person name="Alvarado L."/>
            <person name="Arachchi H.M."/>
            <person name="Berlin A.M."/>
            <person name="Chapman S.B."/>
            <person name="Dewar J."/>
            <person name="Goldberg J."/>
            <person name="Griggs A."/>
            <person name="Gujja S."/>
            <person name="Hansen M."/>
            <person name="Howarth C."/>
            <person name="Imamovic A."/>
            <person name="Larimer J."/>
            <person name="McCowan C."/>
            <person name="Murphy C."/>
            <person name="Neiman D."/>
            <person name="Pearson M."/>
            <person name="Priest M."/>
            <person name="Roberts A."/>
            <person name="Saif S."/>
            <person name="Shea T."/>
            <person name="Sisk P."/>
            <person name="Sykes S."/>
            <person name="Wortman J."/>
            <person name="Nusbaum C."/>
            <person name="Birren B."/>
        </authorList>
    </citation>
    <scope>NUCLEOTIDE SEQUENCE [LARGE SCALE GENOMIC DNA]</scope>
    <source>
        <strain evidence="4">vinckei</strain>
    </source>
</reference>
<evidence type="ECO:0008006" key="5">
    <source>
        <dbReference type="Google" id="ProtNLM"/>
    </source>
</evidence>
<keyword evidence="1" id="KW-0812">Transmembrane</keyword>
<dbReference type="EMBL" id="KL446975">
    <property type="protein sequence ID" value="KEG00159.1"/>
    <property type="molecule type" value="Genomic_DNA"/>
</dbReference>
<dbReference type="Pfam" id="PF09592">
    <property type="entry name" value="DUF2031"/>
    <property type="match status" value="1"/>
</dbReference>
<keyword evidence="1" id="KW-1133">Transmembrane helix</keyword>
<feature type="chain" id="PRO_5001757991" description="Fam-b protein" evidence="2">
    <location>
        <begin position="24"/>
        <end position="240"/>
    </location>
</feature>
<name>A0A081I901_PLAVN</name>
<feature type="transmembrane region" description="Helical" evidence="1">
    <location>
        <begin position="204"/>
        <end position="227"/>
    </location>
</feature>
<sequence>MKANILNCVFFSIIICFFEYAKKELYFINERKIYLERNIINFKNNRILADAGSQFDLNNFYESTLSLANKFNDYNDDDEDIIYLRNIIDSRIKKHKGSNISPNLNNVDEKTKKLIYELQTELEEVKKELDNIRNDKIPIQPIQNERIIINGENISVSEHEDISQLENGENFLDTEDKEISSNSKNELKNNSKTKRIIKKIFMKGLLLTAAFLALFISPEISFLFLIMPNLVDIVKNMCKL</sequence>
<evidence type="ECO:0000313" key="3">
    <source>
        <dbReference type="EMBL" id="KEG00159.1"/>
    </source>
</evidence>
<evidence type="ECO:0000256" key="1">
    <source>
        <dbReference type="SAM" id="Phobius"/>
    </source>
</evidence>
<protein>
    <recommendedName>
        <fullName evidence="5">Fam-b protein</fullName>
    </recommendedName>
</protein>
<dbReference type="Proteomes" id="UP000030681">
    <property type="component" value="Unassembled WGS sequence"/>
</dbReference>
<proteinExistence type="predicted"/>
<evidence type="ECO:0000256" key="2">
    <source>
        <dbReference type="SAM" id="SignalP"/>
    </source>
</evidence>
<evidence type="ECO:0000313" key="4">
    <source>
        <dbReference type="Proteomes" id="UP000030681"/>
    </source>
</evidence>
<keyword evidence="1" id="KW-0472">Membrane</keyword>
<organism evidence="3 4">
    <name type="scientific">Plasmodium vinckei vinckei</name>
    <dbReference type="NCBI Taxonomy" id="54757"/>
    <lineage>
        <taxon>Eukaryota</taxon>
        <taxon>Sar</taxon>
        <taxon>Alveolata</taxon>
        <taxon>Apicomplexa</taxon>
        <taxon>Aconoidasida</taxon>
        <taxon>Haemosporida</taxon>
        <taxon>Plasmodiidae</taxon>
        <taxon>Plasmodium</taxon>
        <taxon>Plasmodium (Vinckeia)</taxon>
    </lineage>
</organism>
<dbReference type="NCBIfam" id="TIGR01597">
    <property type="entry name" value="PYST-B"/>
    <property type="match status" value="1"/>
</dbReference>
<keyword evidence="2" id="KW-0732">Signal</keyword>
<dbReference type="AlphaFoldDB" id="A0A081I901"/>
<accession>A0A081I901</accession>
<gene>
    <name evidence="3" type="ORF">YYE_04991</name>
</gene>
<feature type="signal peptide" evidence="2">
    <location>
        <begin position="1"/>
        <end position="23"/>
    </location>
</feature>
<dbReference type="InterPro" id="IPR006484">
    <property type="entry name" value="PYST_B"/>
</dbReference>